<dbReference type="InterPro" id="IPR056473">
    <property type="entry name" value="HEAT_Utp10/HEAT1"/>
</dbReference>
<protein>
    <recommendedName>
        <fullName evidence="7">HEAT repeat-containing protein 1</fullName>
    </recommendedName>
</protein>
<evidence type="ECO:0000256" key="8">
    <source>
        <dbReference type="SAM" id="MobiDB-lite"/>
    </source>
</evidence>
<evidence type="ECO:0000256" key="3">
    <source>
        <dbReference type="ARBA" id="ARBA00022517"/>
    </source>
</evidence>
<dbReference type="RefSeq" id="XP_014467752.1">
    <property type="nucleotide sequence ID" value="XM_014612266.1"/>
</dbReference>
<dbReference type="PANTHER" id="PTHR13457:SF1">
    <property type="entry name" value="HEAT REPEAT-CONTAINING PROTEIN 1"/>
    <property type="match status" value="1"/>
</dbReference>
<dbReference type="GO" id="GO:0000462">
    <property type="term" value="P:maturation of SSU-rRNA from tricistronic rRNA transcript (SSU-rRNA, 5.8S rRNA, LSU-rRNA)"/>
    <property type="evidence" value="ECO:0007669"/>
    <property type="project" value="TreeGrafter"/>
</dbReference>
<dbReference type="InterPro" id="IPR040191">
    <property type="entry name" value="UTP10"/>
</dbReference>
<keyword evidence="4 7" id="KW-0698">rRNA processing</keyword>
<dbReference type="InterPro" id="IPR012954">
    <property type="entry name" value="BP28_C_dom"/>
</dbReference>
<dbReference type="InterPro" id="IPR022125">
    <property type="entry name" value="U3snoRNP10_N"/>
</dbReference>
<reference evidence="11" key="1">
    <citation type="submission" date="2025-08" db="UniProtKB">
        <authorList>
            <consortium name="RefSeq"/>
        </authorList>
    </citation>
    <scope>IDENTIFICATION</scope>
</reference>
<evidence type="ECO:0000313" key="10">
    <source>
        <dbReference type="Proteomes" id="UP000515204"/>
    </source>
</evidence>
<comment type="similarity">
    <text evidence="2 7">Belongs to the HEATR1/UTP10 family.</text>
</comment>
<keyword evidence="5 7" id="KW-0539">Nucleus</keyword>
<evidence type="ECO:0000256" key="1">
    <source>
        <dbReference type="ARBA" id="ARBA00004604"/>
    </source>
</evidence>
<evidence type="ECO:0000313" key="11">
    <source>
        <dbReference type="RefSeq" id="XP_014467752.1"/>
    </source>
</evidence>
<evidence type="ECO:0000256" key="7">
    <source>
        <dbReference type="RuleBase" id="RU367065"/>
    </source>
</evidence>
<sequence length="2066" mass="235750">MESLAQLFQNISSQTNSTLQDKKRPSLLCDPKEAANWDRQIILSIGQSGLQTLIKSSSLFVEFEGTLFSKNSLNYERAAEDITVNQEVTTEIKKFLILLSPYFLTNASHKALEWLIYRYHIHKYNRDDFILLILPYHESRIFARALQMLNLSNDDKWHWLTSLQKRGQTPVSEILVKRLSTDEAFMQILCTHVISAVETYPDQAPKLNTLYGFYTTLLLGVIEEVTTVTDVQLNYLLPTLFYGLKSPVLDIVASSYMIIAQLMTKMQLDADKTEKILLKIFKKAHLKQEATMLLLYLYQSPSNNRLTVMPQKVLLQLSKKSWFIETVAQIHSTNMNVSQFTVPFLQAACQAIAEDPVGTAGVKSMMSDFATYVKLSGNTVDAILSGVLTCKFFKSEMPQEAKDFLARFYQSFERSYPDRFDRHLKHLMKQNEDKDNARQALNFLTSWPFLTKETQESVEILDKLAHVNSVQRVRALEILARGNVNVPKSFRPIMMRTLKARFYDDDMDVVRTLLSLSSTRLSSLLPADTLVDELVTLLSTCHTASRKELAQPALKILLELCEDGDDTRVFITALPYVFPATEEDMEVATEVLRSNFGRNNIYMQRMTKDLDDMKKSKGQRSVNAGAVISVAFHYILMPEYLPATNSILDSMRQQVSHGDAASVFFKMILLGSVCRVTVGTLPARVGRDVIEIASDMIKKYPYVKPLRDCNNINGNNIHLAIKLTYEGFLPLQVGTYVLEMVFRRVNLKPEPKLDFVNNAEQSNLVVRLLEMLLEGMRKKRWREHYYRYLQIFFQIHFATMKDLVSFLSQLYINPVGLQTSYHCLQITLELLDHCSVQWVFQDLHFVTNLLLCLARPNSVCRAAAIEILRKLTRGFSLATEPLSALLQEVAAQSAKIEQDAEQLQSMLYYFLSPDPDVSHRMKQRKKLQQAQKLLFDVVLQEDVPIDRRAQLLDMLSAVNGTQILQRLAPLGQQLLQKLADESTRSRPAGDALRNILQRFDGSTVEALSSDGQVWSFFESSILQYEPYAFTASGEQTSPSVVLLKQINDTFFASAGRISRDLQTKIFSKMLDLLTDCEVSSVISNASRAIRRIRIDASLVEAELQAMKESNPEERPEATGNSRRRQRHRQPRRMTTPKIVYSRAWKRGEALLQIVQHAKNIEHEETLYAVLFDLVNVCVSLEELSPVEYTNQLILQTIHRLMTQGLPLRNAAMHIALVTKCIRTSRNPQTHHHALQVLVELVRTVDVSRALINIMPIFTFMGSTMVRQDDSYSIQITFKVLETVVPIVNAASDESHACLMLRIFVSSLPDIPEHRRIPLFAKLLELLGDKLHLYYLITFENRATKSEKTAVQCVEFALQMCQEFSMLQLLQVCTKVIKFVRDLPINIEENQARGEAMSFKYNHIYDLSKTNPKILRQYKLTAIHFLVRLLSSQEFINQIPQLSESEANKMNKYCDHLASELIALIQIILKVANQHQENENVFAKYWKILLHHLHDVLDLVNNLLSNSMFLKNVKRLQAHADMSHELLTVRKKILELLNARLLQKKFGEQDHTNLLGLIDCLVCIVRAEGGNGNQEFEVLQQTTLISLKLLAKLLAATYVDQFQPVLRITVDLLKSRDGPVLANAVLCLAELVSLMQSNAIGMLDDFMPEILKLMKTHCHQNVPDSMVVSILTALQKIVESLGKFLTRYLKDLLSELIILNSLYTDTGNPKTTVVLSRLKMISQNLSSCVPLNDLLPVVRITYKKQLKKKFYQRIPSLMNVLADSFEKAQSAHIRNEIKSLTEFFLQVLQFRESIKDPVGDEIDVNVGDTAGHVVAVEESASKAMIALMYKLNDVTFRSLYEDLYRWAEGNTTHLERNITFYRLSANMAECLKNLFGKFAGIFFHHAASLLKSNTFLNGTLHTLTLPKESDRIELIEAILLTLSRVFSYITRNTINEERYMTLPQLLVDQLENTMGTKEEYESRASRLIIPCIASFVGAVPDDMLHKELITQTLLKTKHAKPYVRSTALNALVEIARKLGEDFMPLLPESIPFLAEIMEDEDEATQQCAQNAVRTLEEILEEPLHQYF</sequence>
<accession>A0A6P3WPH0</accession>
<comment type="subcellular location">
    <subcellularLocation>
        <location evidence="1 7">Nucleus</location>
        <location evidence="1 7">Nucleolus</location>
    </subcellularLocation>
</comment>
<dbReference type="GO" id="GO:0030686">
    <property type="term" value="C:90S preribosome"/>
    <property type="evidence" value="ECO:0007669"/>
    <property type="project" value="TreeGrafter"/>
</dbReference>
<proteinExistence type="inferred from homology"/>
<feature type="region of interest" description="Disordered" evidence="8">
    <location>
        <begin position="1105"/>
        <end position="1132"/>
    </location>
</feature>
<dbReference type="Gene3D" id="1.25.10.10">
    <property type="entry name" value="Leucine-rich Repeat Variant"/>
    <property type="match status" value="2"/>
</dbReference>
<dbReference type="OrthoDB" id="31183at2759"/>
<comment type="function">
    <text evidence="7">Involved in nucleolar processing of pre-18S ribosomal RNA.</text>
</comment>
<dbReference type="Pfam" id="PF23243">
    <property type="entry name" value="HEAT_HEATR1"/>
    <property type="match status" value="1"/>
</dbReference>
<evidence type="ECO:0000256" key="6">
    <source>
        <dbReference type="ARBA" id="ARBA00023274"/>
    </source>
</evidence>
<keyword evidence="10" id="KW-1185">Reference proteome</keyword>
<dbReference type="SMART" id="SM01036">
    <property type="entry name" value="BP28CT"/>
    <property type="match status" value="1"/>
</dbReference>
<dbReference type="GO" id="GO:0034455">
    <property type="term" value="C:t-UTP complex"/>
    <property type="evidence" value="ECO:0007669"/>
    <property type="project" value="TreeGrafter"/>
</dbReference>
<dbReference type="InterPro" id="IPR011989">
    <property type="entry name" value="ARM-like"/>
</dbReference>
<dbReference type="GO" id="GO:0032040">
    <property type="term" value="C:small-subunit processome"/>
    <property type="evidence" value="ECO:0007669"/>
    <property type="project" value="TreeGrafter"/>
</dbReference>
<dbReference type="GO" id="GO:0030515">
    <property type="term" value="F:snoRNA binding"/>
    <property type="evidence" value="ECO:0007669"/>
    <property type="project" value="TreeGrafter"/>
</dbReference>
<gene>
    <name evidence="11" type="primary">LOC106740834</name>
</gene>
<dbReference type="SUPFAM" id="SSF48371">
    <property type="entry name" value="ARM repeat"/>
    <property type="match status" value="3"/>
</dbReference>
<dbReference type="Pfam" id="PF12397">
    <property type="entry name" value="U3snoRNP10"/>
    <property type="match status" value="1"/>
</dbReference>
<dbReference type="KEGG" id="dqu:106740834"/>
<dbReference type="Proteomes" id="UP000515204">
    <property type="component" value="Unplaced"/>
</dbReference>
<evidence type="ECO:0000259" key="9">
    <source>
        <dbReference type="SMART" id="SM01036"/>
    </source>
</evidence>
<feature type="domain" description="BP28 C-terminal" evidence="9">
    <location>
        <begin position="1769"/>
        <end position="1932"/>
    </location>
</feature>
<dbReference type="PANTHER" id="PTHR13457">
    <property type="entry name" value="BAP28"/>
    <property type="match status" value="1"/>
</dbReference>
<name>A0A6P3WPH0_DINQU</name>
<feature type="compositionally biased region" description="Basic residues" evidence="8">
    <location>
        <begin position="1121"/>
        <end position="1131"/>
    </location>
</feature>
<evidence type="ECO:0000256" key="4">
    <source>
        <dbReference type="ARBA" id="ARBA00022552"/>
    </source>
</evidence>
<evidence type="ECO:0000256" key="5">
    <source>
        <dbReference type="ARBA" id="ARBA00023242"/>
    </source>
</evidence>
<evidence type="ECO:0000256" key="2">
    <source>
        <dbReference type="ARBA" id="ARBA00010559"/>
    </source>
</evidence>
<keyword evidence="3 7" id="KW-0690">Ribosome biogenesis</keyword>
<dbReference type="InterPro" id="IPR016024">
    <property type="entry name" value="ARM-type_fold"/>
</dbReference>
<keyword evidence="6 7" id="KW-0687">Ribonucleoprotein</keyword>
<organism evidence="10 11">
    <name type="scientific">Dinoponera quadriceps</name>
    <name type="common">South American ant</name>
    <dbReference type="NCBI Taxonomy" id="609295"/>
    <lineage>
        <taxon>Eukaryota</taxon>
        <taxon>Metazoa</taxon>
        <taxon>Ecdysozoa</taxon>
        <taxon>Arthropoda</taxon>
        <taxon>Hexapoda</taxon>
        <taxon>Insecta</taxon>
        <taxon>Pterygota</taxon>
        <taxon>Neoptera</taxon>
        <taxon>Endopterygota</taxon>
        <taxon>Hymenoptera</taxon>
        <taxon>Apocrita</taxon>
        <taxon>Aculeata</taxon>
        <taxon>Formicoidea</taxon>
        <taxon>Formicidae</taxon>
        <taxon>Ponerinae</taxon>
        <taxon>Ponerini</taxon>
        <taxon>Dinoponera</taxon>
    </lineage>
</organism>
<dbReference type="GO" id="GO:0045943">
    <property type="term" value="P:positive regulation of transcription by RNA polymerase I"/>
    <property type="evidence" value="ECO:0007669"/>
    <property type="project" value="TreeGrafter"/>
</dbReference>
<dbReference type="GeneID" id="106740834"/>
<dbReference type="Pfam" id="PF08146">
    <property type="entry name" value="BP28CT"/>
    <property type="match status" value="1"/>
</dbReference>